<dbReference type="PANTHER" id="PTHR37810:SF9">
    <property type="entry name" value="MEMBRANE PROTEIN"/>
    <property type="match status" value="1"/>
</dbReference>
<name>W7YMG1_9BACL</name>
<accession>W7YMG1</accession>
<feature type="transmembrane region" description="Helical" evidence="1">
    <location>
        <begin position="267"/>
        <end position="289"/>
    </location>
</feature>
<dbReference type="RefSeq" id="WP_036651308.1">
    <property type="nucleotide sequence ID" value="NZ_BAVZ01000013.1"/>
</dbReference>
<organism evidence="4 5">
    <name type="scientific">Paenibacillus pini JCM 16418</name>
    <dbReference type="NCBI Taxonomy" id="1236976"/>
    <lineage>
        <taxon>Bacteria</taxon>
        <taxon>Bacillati</taxon>
        <taxon>Bacillota</taxon>
        <taxon>Bacilli</taxon>
        <taxon>Bacillales</taxon>
        <taxon>Paenibacillaceae</taxon>
        <taxon>Paenibacillus</taxon>
    </lineage>
</organism>
<keyword evidence="5" id="KW-1185">Reference proteome</keyword>
<feature type="transmembrane region" description="Helical" evidence="1">
    <location>
        <begin position="190"/>
        <end position="211"/>
    </location>
</feature>
<dbReference type="Pfam" id="PF07853">
    <property type="entry name" value="DUF1648"/>
    <property type="match status" value="1"/>
</dbReference>
<dbReference type="OrthoDB" id="157646at2"/>
<feature type="domain" description="DUF1648" evidence="2">
    <location>
        <begin position="150"/>
        <end position="197"/>
    </location>
</feature>
<dbReference type="AlphaFoldDB" id="W7YMG1"/>
<sequence>MNWISTIVFIAMLVPISLSLICMPYLTRRTVSFGISVSEEVYSSPELRRMRKQYAWISAAIYGLLILLSLLTLINFTDDQKAIGFGAYIIAIVVSSTLINVMFYYKMKRLKATLPKSISQGSIIAVDTRFRNNNHKLIYSNKWFLIHLALVIGSVIITLVYYDRIPSTIPMKFDFDGHVTRSADKSYRTILGFNLMQLAMIGLFMFINWTIKKSKQQISPTNSQQSVQQNIIFRRRWSLFVLISGLMMVLMFTLIQFNIIFPIDASLLIPLSLITPITVVIIALILSFTTGQGGSRIHKQPQDSSSEAPVNDDSYWKFGGIYYNPLDPSLFVEKRMGIGWTINTARPLAWTIFAVIIGGILAISLITS</sequence>
<dbReference type="InterPro" id="IPR043831">
    <property type="entry name" value="DUF5808"/>
</dbReference>
<feature type="transmembrane region" description="Helical" evidence="1">
    <location>
        <begin position="143"/>
        <end position="162"/>
    </location>
</feature>
<gene>
    <name evidence="4" type="ORF">JCM16418_3777</name>
</gene>
<evidence type="ECO:0000313" key="5">
    <source>
        <dbReference type="Proteomes" id="UP000019364"/>
    </source>
</evidence>
<dbReference type="PIRSF" id="PIRSF032908">
    <property type="entry name" value="UCP032908"/>
    <property type="match status" value="1"/>
</dbReference>
<proteinExistence type="predicted"/>
<dbReference type="Pfam" id="PF19124">
    <property type="entry name" value="DUF5808"/>
    <property type="match status" value="1"/>
</dbReference>
<feature type="transmembrane region" description="Helical" evidence="1">
    <location>
        <begin position="82"/>
        <end position="105"/>
    </location>
</feature>
<evidence type="ECO:0000259" key="2">
    <source>
        <dbReference type="Pfam" id="PF07853"/>
    </source>
</evidence>
<comment type="caution">
    <text evidence="4">The sequence shown here is derived from an EMBL/GenBank/DDBJ whole genome shotgun (WGS) entry which is preliminary data.</text>
</comment>
<feature type="domain" description="DUF5808" evidence="3">
    <location>
        <begin position="325"/>
        <end position="350"/>
    </location>
</feature>
<evidence type="ECO:0000256" key="1">
    <source>
        <dbReference type="SAM" id="Phobius"/>
    </source>
</evidence>
<dbReference type="PANTHER" id="PTHR37810">
    <property type="entry name" value="IMMUNITY PROTEIN SDPI"/>
    <property type="match status" value="1"/>
</dbReference>
<dbReference type="InterPro" id="IPR014574">
    <property type="entry name" value="UCP032908"/>
</dbReference>
<dbReference type="eggNOG" id="COG4194">
    <property type="taxonomic scope" value="Bacteria"/>
</dbReference>
<keyword evidence="1" id="KW-0812">Transmembrane</keyword>
<dbReference type="Proteomes" id="UP000019364">
    <property type="component" value="Unassembled WGS sequence"/>
</dbReference>
<feature type="transmembrane region" description="Helical" evidence="1">
    <location>
        <begin position="348"/>
        <end position="367"/>
    </location>
</feature>
<dbReference type="GO" id="GO:0009636">
    <property type="term" value="P:response to toxic substance"/>
    <property type="evidence" value="ECO:0007669"/>
    <property type="project" value="TreeGrafter"/>
</dbReference>
<keyword evidence="1" id="KW-0472">Membrane</keyword>
<keyword evidence="1" id="KW-1133">Transmembrane helix</keyword>
<dbReference type="STRING" id="1236976.JCM16418_3777"/>
<evidence type="ECO:0000259" key="3">
    <source>
        <dbReference type="Pfam" id="PF19124"/>
    </source>
</evidence>
<dbReference type="InterPro" id="IPR012867">
    <property type="entry name" value="DUF1648"/>
</dbReference>
<feature type="transmembrane region" description="Helical" evidence="1">
    <location>
        <begin position="54"/>
        <end position="76"/>
    </location>
</feature>
<feature type="transmembrane region" description="Helical" evidence="1">
    <location>
        <begin position="6"/>
        <end position="26"/>
    </location>
</feature>
<evidence type="ECO:0000313" key="4">
    <source>
        <dbReference type="EMBL" id="GAF09627.1"/>
    </source>
</evidence>
<protein>
    <recommendedName>
        <fullName evidence="6">DUF1648 domain-containing protein</fullName>
    </recommendedName>
</protein>
<feature type="transmembrane region" description="Helical" evidence="1">
    <location>
        <begin position="239"/>
        <end position="261"/>
    </location>
</feature>
<dbReference type="EMBL" id="BAVZ01000013">
    <property type="protein sequence ID" value="GAF09627.1"/>
    <property type="molecule type" value="Genomic_DNA"/>
</dbReference>
<reference evidence="4 5" key="1">
    <citation type="journal article" date="2014" name="Genome Announc.">
        <title>Draft Genome Sequence of Paenibacillus pini JCM 16418T, Isolated from the Rhizosphere of Pine Tree.</title>
        <authorList>
            <person name="Yuki M."/>
            <person name="Oshima K."/>
            <person name="Suda W."/>
            <person name="Oshida Y."/>
            <person name="Kitamura K."/>
            <person name="Iida Y."/>
            <person name="Hattori M."/>
            <person name="Ohkuma M."/>
        </authorList>
    </citation>
    <scope>NUCLEOTIDE SEQUENCE [LARGE SCALE GENOMIC DNA]</scope>
    <source>
        <strain evidence="4 5">JCM 16418</strain>
    </source>
</reference>
<evidence type="ECO:0008006" key="6">
    <source>
        <dbReference type="Google" id="ProtNLM"/>
    </source>
</evidence>